<dbReference type="Proteomes" id="UP000186817">
    <property type="component" value="Unassembled WGS sequence"/>
</dbReference>
<dbReference type="AlphaFoldDB" id="A0A1Q9DJ59"/>
<reference evidence="1 2" key="1">
    <citation type="submission" date="2016-02" db="EMBL/GenBank/DDBJ databases">
        <title>Genome analysis of coral dinoflagellate symbionts highlights evolutionary adaptations to a symbiotic lifestyle.</title>
        <authorList>
            <person name="Aranda M."/>
            <person name="Li Y."/>
            <person name="Liew Y.J."/>
            <person name="Baumgarten S."/>
            <person name="Simakov O."/>
            <person name="Wilson M."/>
            <person name="Piel J."/>
            <person name="Ashoor H."/>
            <person name="Bougouffa S."/>
            <person name="Bajic V.B."/>
            <person name="Ryu T."/>
            <person name="Ravasi T."/>
            <person name="Bayer T."/>
            <person name="Micklem G."/>
            <person name="Kim H."/>
            <person name="Bhak J."/>
            <person name="Lajeunesse T.C."/>
            <person name="Voolstra C.R."/>
        </authorList>
    </citation>
    <scope>NUCLEOTIDE SEQUENCE [LARGE SCALE GENOMIC DNA]</scope>
    <source>
        <strain evidence="1 2">CCMP2467</strain>
    </source>
</reference>
<keyword evidence="2" id="KW-1185">Reference proteome</keyword>
<comment type="caution">
    <text evidence="1">The sequence shown here is derived from an EMBL/GenBank/DDBJ whole genome shotgun (WGS) entry which is preliminary data.</text>
</comment>
<organism evidence="1 2">
    <name type="scientific">Symbiodinium microadriaticum</name>
    <name type="common">Dinoflagellate</name>
    <name type="synonym">Zooxanthella microadriatica</name>
    <dbReference type="NCBI Taxonomy" id="2951"/>
    <lineage>
        <taxon>Eukaryota</taxon>
        <taxon>Sar</taxon>
        <taxon>Alveolata</taxon>
        <taxon>Dinophyceae</taxon>
        <taxon>Suessiales</taxon>
        <taxon>Symbiodiniaceae</taxon>
        <taxon>Symbiodinium</taxon>
    </lineage>
</organism>
<evidence type="ECO:0000313" key="1">
    <source>
        <dbReference type="EMBL" id="OLP95195.1"/>
    </source>
</evidence>
<sequence>MPPLRLKDSTYRLPDWDSKPSAAESSRLDTSTASFLGQLRETAIHAQAAEIAPAVAKVERLPTYEELLGLDSTVRAMFPALGPWSASSLGRPFPRGEDAPNILVSTLEFMGYFFHKKHVSLWANIKYVVYDEVDNLVSGTKAKLLERIKVMFLRARRMEGGSVQEAREPENVHLGIGLGRQQLQSIECNRPVDDKWLKTWSRNHRVNKGTKTDRATKFKWRKHDWDQLRRELGTVASMDEGPEDVAPDTLKIAAEVHSHACTVVVVLQPSSLTKHSDWVLLTVGALSKHYEQASGAFAFRTTFNPLLFALTNKEAQESYKIFFQALVDCAAKFTGVNLAEVCFQYHADLHLGEDLARKQIFPRADRLADWAHVTGHICHCQEPPFKRGQKLLPVVERAFYCLRSVPTALLFHTVAHVLLETLIAQAPPERKAATALKKHYFQSCPKEEACSRYELSDWVGHPQPLLLAAQESWHRHKLKKYMGLRTALPNFAQSLAEFTSSRRQNLRAQGSPLPDRPQEPFPDRALLYDANFLDAEGRSSAHQFHRTASYDKWTDARKAPHTFYAFLQTLATYAPEKSSWVRAEDESAPSVKRGMARKLAAVLKDMALSEKSYQNLEEMLLQKKPPP</sequence>
<protein>
    <submittedName>
        <fullName evidence="1">Uncharacterized protein</fullName>
    </submittedName>
</protein>
<gene>
    <name evidence="1" type="ORF">AK812_SmicGene22683</name>
</gene>
<name>A0A1Q9DJ59_SYMMI</name>
<proteinExistence type="predicted"/>
<evidence type="ECO:0000313" key="2">
    <source>
        <dbReference type="Proteomes" id="UP000186817"/>
    </source>
</evidence>
<dbReference type="OrthoDB" id="445666at2759"/>
<accession>A0A1Q9DJ59</accession>
<dbReference type="EMBL" id="LSRX01000512">
    <property type="protein sequence ID" value="OLP95195.1"/>
    <property type="molecule type" value="Genomic_DNA"/>
</dbReference>